<comment type="caution">
    <text evidence="4">The sequence shown here is derived from an EMBL/GenBank/DDBJ whole genome shotgun (WGS) entry which is preliminary data.</text>
</comment>
<reference evidence="4 6" key="1">
    <citation type="journal article" date="2018" name="Nat. Biotechnol.">
        <title>A standardized bacterial taxonomy based on genome phylogeny substantially revises the tree of life.</title>
        <authorList>
            <person name="Parks D.H."/>
            <person name="Chuvochina M."/>
            <person name="Waite D.W."/>
            <person name="Rinke C."/>
            <person name="Skarshewski A."/>
            <person name="Chaumeil P.A."/>
            <person name="Hugenholtz P."/>
        </authorList>
    </citation>
    <scope>NUCLEOTIDE SEQUENCE [LARGE SCALE GENOMIC DNA]</scope>
    <source>
        <strain evidence="4">UBA12544</strain>
    </source>
</reference>
<keyword evidence="2 3" id="KW-0028">Amino-acid biosynthesis</keyword>
<feature type="binding site" evidence="2">
    <location>
        <position position="87"/>
    </location>
    <ligand>
        <name>prephenate</name>
        <dbReference type="ChEBI" id="CHEBI:29934"/>
    </ligand>
</feature>
<dbReference type="EC" id="5.4.99.5" evidence="1 3"/>
<dbReference type="Proteomes" id="UP000264445">
    <property type="component" value="Unassembled WGS sequence"/>
</dbReference>
<evidence type="ECO:0000313" key="6">
    <source>
        <dbReference type="Proteomes" id="UP000264445"/>
    </source>
</evidence>
<evidence type="ECO:0000313" key="7">
    <source>
        <dbReference type="Proteomes" id="UP000529861"/>
    </source>
</evidence>
<sequence length="116" mass="13398">MKVIRGAITTENTREDIFKDTVILIEEIMRRNGLKKENLISIFFSATKDLTAAYPAEAVRKEMEFDDVPMMCFQEMEVNGSLPKCIRVAIFTNIDEKQEVKHVYLKEAKNLRPDLA</sequence>
<dbReference type="GO" id="GO:0009073">
    <property type="term" value="P:aromatic amino acid family biosynthetic process"/>
    <property type="evidence" value="ECO:0007669"/>
    <property type="project" value="UniProtKB-UniRule"/>
</dbReference>
<protein>
    <recommendedName>
        <fullName evidence="1 3">chorismate mutase</fullName>
        <ecNumber evidence="1 3">5.4.99.5</ecNumber>
    </recommendedName>
</protein>
<dbReference type="GO" id="GO:0046417">
    <property type="term" value="P:chorismate metabolic process"/>
    <property type="evidence" value="ECO:0007669"/>
    <property type="project" value="TreeGrafter"/>
</dbReference>
<comment type="catalytic activity">
    <reaction evidence="3">
        <text>chorismate = prephenate</text>
        <dbReference type="Rhea" id="RHEA:13897"/>
        <dbReference type="ChEBI" id="CHEBI:29748"/>
        <dbReference type="ChEBI" id="CHEBI:29934"/>
        <dbReference type="EC" id="5.4.99.5"/>
    </reaction>
</comment>
<gene>
    <name evidence="4" type="primary">aroH</name>
    <name evidence="4" type="ORF">DEA61_02615</name>
    <name evidence="5" type="ORF">HKI81_12360</name>
</gene>
<dbReference type="AlphaFoldDB" id="A0A357VK46"/>
<dbReference type="GO" id="GO:0004106">
    <property type="term" value="F:chorismate mutase activity"/>
    <property type="evidence" value="ECO:0007669"/>
    <property type="project" value="UniProtKB-UniRule"/>
</dbReference>
<dbReference type="UniPathway" id="UPA00120">
    <property type="reaction ID" value="UER00203"/>
</dbReference>
<feature type="binding site" evidence="2">
    <location>
        <position position="104"/>
    </location>
    <ligand>
        <name>prephenate</name>
        <dbReference type="ChEBI" id="CHEBI:29934"/>
    </ligand>
</feature>
<evidence type="ECO:0000256" key="2">
    <source>
        <dbReference type="PIRSR" id="PIRSR005965-1"/>
    </source>
</evidence>
<dbReference type="GO" id="GO:0008652">
    <property type="term" value="P:amino acid biosynthetic process"/>
    <property type="evidence" value="ECO:0007669"/>
    <property type="project" value="UniProtKB-UniRule"/>
</dbReference>
<dbReference type="Proteomes" id="UP000529861">
    <property type="component" value="Unassembled WGS sequence"/>
</dbReference>
<keyword evidence="3 5" id="KW-0413">Isomerase</keyword>
<dbReference type="PANTHER" id="PTHR21164:SF0">
    <property type="entry name" value="CHORISMATE MUTASE AROH"/>
    <property type="match status" value="1"/>
</dbReference>
<dbReference type="PROSITE" id="PS51167">
    <property type="entry name" value="CHORISMATE_MUT_1"/>
    <property type="match status" value="1"/>
</dbReference>
<evidence type="ECO:0000256" key="1">
    <source>
        <dbReference type="NCBIfam" id="TIGR01796"/>
    </source>
</evidence>
<evidence type="ECO:0000256" key="3">
    <source>
        <dbReference type="PROSITE-ProRule" id="PRU00514"/>
    </source>
</evidence>
<dbReference type="SUPFAM" id="SSF55298">
    <property type="entry name" value="YjgF-like"/>
    <property type="match status" value="1"/>
</dbReference>
<dbReference type="Pfam" id="PF07736">
    <property type="entry name" value="CM_1"/>
    <property type="match status" value="1"/>
</dbReference>
<dbReference type="Gene3D" id="3.30.1330.40">
    <property type="entry name" value="RutC-like"/>
    <property type="match status" value="1"/>
</dbReference>
<dbReference type="EMBL" id="DOLB01000049">
    <property type="protein sequence ID" value="HBT48755.1"/>
    <property type="molecule type" value="Genomic_DNA"/>
</dbReference>
<reference evidence="5 7" key="2">
    <citation type="submission" date="2020-04" db="EMBL/GenBank/DDBJ databases">
        <title>Draft genome sequence of Caldanaerobacter sunterraneus. strain 1523vc isolated from Griffin hot spring, Kamchatka, Russia.</title>
        <authorList>
            <person name="Toshchakov S.V."/>
            <person name="Podosokorskaya O.A."/>
            <person name="Kublanov I.V."/>
            <person name="Korzhenkov A."/>
            <person name="Patrushev M.V."/>
        </authorList>
    </citation>
    <scope>NUCLEOTIDE SEQUENCE [LARGE SCALE GENOMIC DNA]</scope>
    <source>
        <strain evidence="5 7">1523vc</strain>
    </source>
</reference>
<dbReference type="PIRSF" id="PIRSF005965">
    <property type="entry name" value="Chor_mut_AroH"/>
    <property type="match status" value="1"/>
</dbReference>
<dbReference type="InterPro" id="IPR035959">
    <property type="entry name" value="RutC-like_sf"/>
</dbReference>
<proteinExistence type="predicted"/>
<keyword evidence="2 3" id="KW-0057">Aromatic amino acid biosynthesis</keyword>
<accession>A0A357VK46</accession>
<dbReference type="EMBL" id="JABEQB010000049">
    <property type="protein sequence ID" value="NNG67967.1"/>
    <property type="molecule type" value="Genomic_DNA"/>
</dbReference>
<evidence type="ECO:0000313" key="5">
    <source>
        <dbReference type="EMBL" id="NNG67967.1"/>
    </source>
</evidence>
<dbReference type="InterPro" id="IPR008243">
    <property type="entry name" value="Chorismate_mutase_AroH"/>
</dbReference>
<feature type="binding site" evidence="2">
    <location>
        <position position="5"/>
    </location>
    <ligand>
        <name>prephenate</name>
        <dbReference type="ChEBI" id="CHEBI:29934"/>
    </ligand>
</feature>
<organism evidence="4 6">
    <name type="scientific">Caldanaerobacter subterraneus</name>
    <dbReference type="NCBI Taxonomy" id="911092"/>
    <lineage>
        <taxon>Bacteria</taxon>
        <taxon>Bacillati</taxon>
        <taxon>Bacillota</taxon>
        <taxon>Clostridia</taxon>
        <taxon>Thermoanaerobacterales</taxon>
        <taxon>Thermoanaerobacteraceae</taxon>
        <taxon>Caldanaerobacter</taxon>
    </lineage>
</organism>
<name>A0A357VK46_9THEO</name>
<dbReference type="PANTHER" id="PTHR21164">
    <property type="entry name" value="CHORISMATE MUTASE"/>
    <property type="match status" value="1"/>
</dbReference>
<dbReference type="CDD" id="cd02185">
    <property type="entry name" value="AroH"/>
    <property type="match status" value="1"/>
</dbReference>
<dbReference type="NCBIfam" id="TIGR01796">
    <property type="entry name" value="CM_mono_aroH"/>
    <property type="match status" value="1"/>
</dbReference>
<evidence type="ECO:0000313" key="4">
    <source>
        <dbReference type="EMBL" id="HBT48755.1"/>
    </source>
</evidence>